<dbReference type="Proteomes" id="UP000317238">
    <property type="component" value="Unassembled WGS sequence"/>
</dbReference>
<dbReference type="InterPro" id="IPR010998">
    <property type="entry name" value="Integrase_recombinase_N"/>
</dbReference>
<organism evidence="5 6">
    <name type="scientific">Crateriforma conspicua</name>
    <dbReference type="NCBI Taxonomy" id="2527996"/>
    <lineage>
        <taxon>Bacteria</taxon>
        <taxon>Pseudomonadati</taxon>
        <taxon>Planctomycetota</taxon>
        <taxon>Planctomycetia</taxon>
        <taxon>Planctomycetales</taxon>
        <taxon>Planctomycetaceae</taxon>
        <taxon>Crateriforma</taxon>
    </lineage>
</organism>
<dbReference type="RefSeq" id="WP_146438807.1">
    <property type="nucleotide sequence ID" value="NZ_SJPL01000001.1"/>
</dbReference>
<dbReference type="Gene3D" id="1.10.443.10">
    <property type="entry name" value="Intergrase catalytic core"/>
    <property type="match status" value="1"/>
</dbReference>
<dbReference type="EMBL" id="SJPL01000001">
    <property type="protein sequence ID" value="TWT69343.1"/>
    <property type="molecule type" value="Genomic_DNA"/>
</dbReference>
<keyword evidence="6" id="KW-1185">Reference proteome</keyword>
<dbReference type="InterPro" id="IPR002104">
    <property type="entry name" value="Integrase_catalytic"/>
</dbReference>
<feature type="domain" description="Tyr recombinase" evidence="4">
    <location>
        <begin position="179"/>
        <end position="401"/>
    </location>
</feature>
<dbReference type="InterPro" id="IPR011010">
    <property type="entry name" value="DNA_brk_join_enz"/>
</dbReference>
<dbReference type="AlphaFoldDB" id="A0A5C5Y3N8"/>
<proteinExistence type="inferred from homology"/>
<dbReference type="PROSITE" id="PS51898">
    <property type="entry name" value="TYR_RECOMBINASE"/>
    <property type="match status" value="1"/>
</dbReference>
<evidence type="ECO:0000259" key="4">
    <source>
        <dbReference type="PROSITE" id="PS51898"/>
    </source>
</evidence>
<evidence type="ECO:0000256" key="2">
    <source>
        <dbReference type="ARBA" id="ARBA00023125"/>
    </source>
</evidence>
<evidence type="ECO:0000256" key="1">
    <source>
        <dbReference type="ARBA" id="ARBA00008857"/>
    </source>
</evidence>
<keyword evidence="3" id="KW-0233">DNA recombination</keyword>
<sequence>MARPKATMPSYRLHRSTKRAVVTIDGKDFYLGKYNSPESKAEYARLMAEYAVTGKAPRTDDESDAITVTELLASYWRHARTYYVKNGRPTSEQAAMKFVLRTLRRLFGDQPATEFGPIALKVVRQEWIDAGHSRGTINRNVQRITRVFKWAASEELLPVSVHQALATVDGLRKGRSAARETERIAPIDLKIVEATMQELTPVVADMVRLQMLTGMRPVEVCSIRPCDVDRSGDVWEYHVDGHKTEHHERDRVVYIGPEAQALLAPYLLRDAQTHCFSPREADRQFRQEKRAKRQRPLRYEYRRSRQDNRIRHFYDTSSYRRAIHRACDRAFPPAEELTGDALKAWQSDHRWSPNRIRHTTATEVRRRFGLEAAQVILGHSVADVTQIYAERDAEKAREVARAIG</sequence>
<dbReference type="InterPro" id="IPR050090">
    <property type="entry name" value="Tyrosine_recombinase_XerCD"/>
</dbReference>
<evidence type="ECO:0000313" key="6">
    <source>
        <dbReference type="Proteomes" id="UP000317238"/>
    </source>
</evidence>
<dbReference type="Gene3D" id="1.10.150.130">
    <property type="match status" value="1"/>
</dbReference>
<evidence type="ECO:0000256" key="3">
    <source>
        <dbReference type="ARBA" id="ARBA00023172"/>
    </source>
</evidence>
<protein>
    <submittedName>
        <fullName evidence="5">Site-specific tyrosine recombinase XerC</fullName>
    </submittedName>
</protein>
<dbReference type="Pfam" id="PF00589">
    <property type="entry name" value="Phage_integrase"/>
    <property type="match status" value="1"/>
</dbReference>
<dbReference type="GO" id="GO:0006310">
    <property type="term" value="P:DNA recombination"/>
    <property type="evidence" value="ECO:0007669"/>
    <property type="project" value="UniProtKB-KW"/>
</dbReference>
<dbReference type="CDD" id="cd00397">
    <property type="entry name" value="DNA_BRE_C"/>
    <property type="match status" value="1"/>
</dbReference>
<name>A0A5C5Y3N8_9PLAN</name>
<gene>
    <name evidence="5" type="ORF">Pan14r_16290</name>
</gene>
<comment type="caution">
    <text evidence="5">The sequence shown here is derived from an EMBL/GenBank/DDBJ whole genome shotgun (WGS) entry which is preliminary data.</text>
</comment>
<reference evidence="5 6" key="1">
    <citation type="submission" date="2019-02" db="EMBL/GenBank/DDBJ databases">
        <title>Deep-cultivation of Planctomycetes and their phenomic and genomic characterization uncovers novel biology.</title>
        <authorList>
            <person name="Wiegand S."/>
            <person name="Jogler M."/>
            <person name="Boedeker C."/>
            <person name="Pinto D."/>
            <person name="Vollmers J."/>
            <person name="Rivas-Marin E."/>
            <person name="Kohn T."/>
            <person name="Peeters S.H."/>
            <person name="Heuer A."/>
            <person name="Rast P."/>
            <person name="Oberbeckmann S."/>
            <person name="Bunk B."/>
            <person name="Jeske O."/>
            <person name="Meyerdierks A."/>
            <person name="Storesund J.E."/>
            <person name="Kallscheuer N."/>
            <person name="Luecker S."/>
            <person name="Lage O.M."/>
            <person name="Pohl T."/>
            <person name="Merkel B.J."/>
            <person name="Hornburger P."/>
            <person name="Mueller R.-W."/>
            <person name="Bruemmer F."/>
            <person name="Labrenz M."/>
            <person name="Spormann A.M."/>
            <person name="Op Den Camp H."/>
            <person name="Overmann J."/>
            <person name="Amann R."/>
            <person name="Jetten M.S.M."/>
            <person name="Mascher T."/>
            <person name="Medema M.H."/>
            <person name="Devos D.P."/>
            <person name="Kaster A.-K."/>
            <person name="Ovreas L."/>
            <person name="Rohde M."/>
            <person name="Galperin M.Y."/>
            <person name="Jogler C."/>
        </authorList>
    </citation>
    <scope>NUCLEOTIDE SEQUENCE [LARGE SCALE GENOMIC DNA]</scope>
    <source>
        <strain evidence="5 6">Pan14r</strain>
    </source>
</reference>
<dbReference type="OrthoDB" id="254233at2"/>
<accession>A0A5C5Y3N8</accession>
<comment type="similarity">
    <text evidence="1">Belongs to the 'phage' integrase family.</text>
</comment>
<dbReference type="PANTHER" id="PTHR30349:SF64">
    <property type="entry name" value="PROPHAGE INTEGRASE INTD-RELATED"/>
    <property type="match status" value="1"/>
</dbReference>
<dbReference type="SUPFAM" id="SSF56349">
    <property type="entry name" value="DNA breaking-rejoining enzymes"/>
    <property type="match status" value="1"/>
</dbReference>
<dbReference type="PANTHER" id="PTHR30349">
    <property type="entry name" value="PHAGE INTEGRASE-RELATED"/>
    <property type="match status" value="1"/>
</dbReference>
<dbReference type="GO" id="GO:0003677">
    <property type="term" value="F:DNA binding"/>
    <property type="evidence" value="ECO:0007669"/>
    <property type="project" value="UniProtKB-KW"/>
</dbReference>
<evidence type="ECO:0000313" key="5">
    <source>
        <dbReference type="EMBL" id="TWT69343.1"/>
    </source>
</evidence>
<keyword evidence="2" id="KW-0238">DNA-binding</keyword>
<dbReference type="InterPro" id="IPR013762">
    <property type="entry name" value="Integrase-like_cat_sf"/>
</dbReference>
<dbReference type="GO" id="GO:0015074">
    <property type="term" value="P:DNA integration"/>
    <property type="evidence" value="ECO:0007669"/>
    <property type="project" value="InterPro"/>
</dbReference>